<dbReference type="InterPro" id="IPR036249">
    <property type="entry name" value="Thioredoxin-like_sf"/>
</dbReference>
<dbReference type="Pfam" id="PF01257">
    <property type="entry name" value="2Fe-2S_thioredx"/>
    <property type="match status" value="1"/>
</dbReference>
<reference evidence="1" key="1">
    <citation type="submission" date="2020-10" db="EMBL/GenBank/DDBJ databases">
        <authorList>
            <person name="Gilroy R."/>
        </authorList>
    </citation>
    <scope>NUCLEOTIDE SEQUENCE</scope>
    <source>
        <strain evidence="1">ChiSjej1B19-3389</strain>
    </source>
</reference>
<gene>
    <name evidence="1" type="ORF">IAD32_03165</name>
</gene>
<evidence type="ECO:0000313" key="2">
    <source>
        <dbReference type="Proteomes" id="UP000886787"/>
    </source>
</evidence>
<name>A0A9D1CUL9_9FIRM</name>
<comment type="caution">
    <text evidence="1">The sequence shown here is derived from an EMBL/GenBank/DDBJ whole genome shotgun (WGS) entry which is preliminary data.</text>
</comment>
<dbReference type="EMBL" id="DVFW01000018">
    <property type="protein sequence ID" value="HIQ80269.1"/>
    <property type="molecule type" value="Genomic_DNA"/>
</dbReference>
<dbReference type="SUPFAM" id="SSF52833">
    <property type="entry name" value="Thioredoxin-like"/>
    <property type="match status" value="1"/>
</dbReference>
<dbReference type="Proteomes" id="UP000886787">
    <property type="component" value="Unassembled WGS sequence"/>
</dbReference>
<dbReference type="Gene3D" id="3.40.30.10">
    <property type="entry name" value="Glutaredoxin"/>
    <property type="match status" value="1"/>
</dbReference>
<reference evidence="1" key="2">
    <citation type="journal article" date="2021" name="PeerJ">
        <title>Extensive microbial diversity within the chicken gut microbiome revealed by metagenomics and culture.</title>
        <authorList>
            <person name="Gilroy R."/>
            <person name="Ravi A."/>
            <person name="Getino M."/>
            <person name="Pursley I."/>
            <person name="Horton D.L."/>
            <person name="Alikhan N.F."/>
            <person name="Baker D."/>
            <person name="Gharbi K."/>
            <person name="Hall N."/>
            <person name="Watson M."/>
            <person name="Adriaenssens E.M."/>
            <person name="Foster-Nyarko E."/>
            <person name="Jarju S."/>
            <person name="Secka A."/>
            <person name="Antonio M."/>
            <person name="Oren A."/>
            <person name="Chaudhuri R.R."/>
            <person name="La Ragione R."/>
            <person name="Hildebrand F."/>
            <person name="Pallen M.J."/>
        </authorList>
    </citation>
    <scope>NUCLEOTIDE SEQUENCE</scope>
    <source>
        <strain evidence="1">ChiSjej1B19-3389</strain>
    </source>
</reference>
<organism evidence="1 2">
    <name type="scientific">Candidatus Scatavimonas merdigallinarum</name>
    <dbReference type="NCBI Taxonomy" id="2840914"/>
    <lineage>
        <taxon>Bacteria</taxon>
        <taxon>Bacillati</taxon>
        <taxon>Bacillota</taxon>
        <taxon>Clostridia</taxon>
        <taxon>Eubacteriales</taxon>
        <taxon>Oscillospiraceae</taxon>
        <taxon>Oscillospiraceae incertae sedis</taxon>
        <taxon>Candidatus Scatavimonas</taxon>
    </lineage>
</organism>
<accession>A0A9D1CUL9</accession>
<evidence type="ECO:0000313" key="1">
    <source>
        <dbReference type="EMBL" id="HIQ80269.1"/>
    </source>
</evidence>
<sequence length="79" mass="8865">MKVYVCVGSSCHLRGSYDIIQLMKDRLKKNGLEDNVELSAAFCLGKCTQGVSVKVDDEIICGVSKENFDEVFNQYILKK</sequence>
<proteinExistence type="predicted"/>
<dbReference type="AlphaFoldDB" id="A0A9D1CUL9"/>
<protein>
    <submittedName>
        <fullName evidence="1">NAD(P)H-dependent oxidoreductase subunit E</fullName>
    </submittedName>
</protein>
<dbReference type="CDD" id="cd02980">
    <property type="entry name" value="TRX_Fd_family"/>
    <property type="match status" value="1"/>
</dbReference>